<evidence type="ECO:0000256" key="6">
    <source>
        <dbReference type="ARBA" id="ARBA00023242"/>
    </source>
</evidence>
<evidence type="ECO:0000313" key="11">
    <source>
        <dbReference type="Proteomes" id="UP000005237"/>
    </source>
</evidence>
<dbReference type="AlphaFoldDB" id="A0A8R1I3N6"/>
<comment type="similarity">
    <text evidence="2">Belongs to the protein-tyrosine phosphatase family. Non-receptor class dual specificity subfamily.</text>
</comment>
<feature type="region of interest" description="Disordered" evidence="7">
    <location>
        <begin position="199"/>
        <end position="279"/>
    </location>
</feature>
<dbReference type="SUPFAM" id="SSF52799">
    <property type="entry name" value="(Phosphotyrosine protein) phosphatases II"/>
    <property type="match status" value="1"/>
</dbReference>
<dbReference type="GO" id="GO:0004721">
    <property type="term" value="F:phosphoprotein phosphatase activity"/>
    <property type="evidence" value="ECO:0007669"/>
    <property type="project" value="UniProtKB-KW"/>
</dbReference>
<accession>A0A8R1I3N6</accession>
<keyword evidence="6" id="KW-0539">Nucleus</keyword>
<dbReference type="PROSITE" id="PS00383">
    <property type="entry name" value="TYR_PHOSPHATASE_1"/>
    <property type="match status" value="1"/>
</dbReference>
<feature type="compositionally biased region" description="Basic and acidic residues" evidence="7">
    <location>
        <begin position="199"/>
        <end position="223"/>
    </location>
</feature>
<keyword evidence="4" id="KW-0694">RNA-binding</keyword>
<sequence>MSHHNYRPRYHDRLPGRRLPDRWSAYDNVGRDIEGTRFVPFKTPLDSSFFDGKDMPEELQFDVKALMKLAERAQKQIGLVIDLTNTDRYYKKAEWADYGIRYAKLNCPGHEVNEREDLVQDFIKLVKEFVENTENDGKLVGVHCTHGLNRTGYLICRYMIDVDNFSAADAISMFEYYRGHPIERPKYKESLYEAELRRLDGKKEQKEGESTEEKSTGEEKATEEVQTEVKPSEEQKTDEKPTNEVQMEKKSAEEAQVEEVKTEETLIENSIIESGDATA</sequence>
<evidence type="ECO:0000256" key="2">
    <source>
        <dbReference type="ARBA" id="ARBA00008601"/>
    </source>
</evidence>
<protein>
    <submittedName>
        <fullName evidence="10">TYR_PHOSPHATASE_2 domain-containing protein</fullName>
    </submittedName>
</protein>
<proteinExistence type="inferred from homology"/>
<evidence type="ECO:0000259" key="9">
    <source>
        <dbReference type="PROSITE" id="PS50056"/>
    </source>
</evidence>
<feature type="compositionally biased region" description="Basic and acidic residues" evidence="7">
    <location>
        <begin position="230"/>
        <end position="264"/>
    </location>
</feature>
<feature type="domain" description="Tyrosine specific protein phosphatases" evidence="9">
    <location>
        <begin position="120"/>
        <end position="189"/>
    </location>
</feature>
<dbReference type="InterPro" id="IPR016130">
    <property type="entry name" value="Tyr_Pase_AS"/>
</dbReference>
<dbReference type="GO" id="GO:0004651">
    <property type="term" value="F:polynucleotide 5'-phosphatase activity"/>
    <property type="evidence" value="ECO:0007669"/>
    <property type="project" value="TreeGrafter"/>
</dbReference>
<reference evidence="10" key="2">
    <citation type="submission" date="2022-06" db="UniProtKB">
        <authorList>
            <consortium name="EnsemblMetazoa"/>
        </authorList>
    </citation>
    <scope>IDENTIFICATION</scope>
    <source>
        <strain evidence="10">DF5081</strain>
    </source>
</reference>
<dbReference type="PANTHER" id="PTHR10367">
    <property type="entry name" value="MRNA-CAPPING ENZYME"/>
    <property type="match status" value="1"/>
</dbReference>
<evidence type="ECO:0000256" key="5">
    <source>
        <dbReference type="ARBA" id="ARBA00022912"/>
    </source>
</evidence>
<evidence type="ECO:0000256" key="4">
    <source>
        <dbReference type="ARBA" id="ARBA00022884"/>
    </source>
</evidence>
<evidence type="ECO:0000259" key="8">
    <source>
        <dbReference type="PROSITE" id="PS50054"/>
    </source>
</evidence>
<dbReference type="SMART" id="SM00195">
    <property type="entry name" value="DSPc"/>
    <property type="match status" value="1"/>
</dbReference>
<dbReference type="FunFam" id="3.90.190.10:FF:000064">
    <property type="entry name" value="RNA/RNP complex-1-interacting phosphatase homolog"/>
    <property type="match status" value="1"/>
</dbReference>
<comment type="subcellular location">
    <subcellularLocation>
        <location evidence="1">Nucleus</location>
    </subcellularLocation>
</comment>
<dbReference type="GO" id="GO:0050355">
    <property type="term" value="F:inorganic triphosphate phosphatase activity"/>
    <property type="evidence" value="ECO:0007669"/>
    <property type="project" value="EnsemblMetazoa"/>
</dbReference>
<dbReference type="InterPro" id="IPR029021">
    <property type="entry name" value="Prot-tyrosine_phosphatase-like"/>
</dbReference>
<dbReference type="SMART" id="SM00404">
    <property type="entry name" value="PTPc_motif"/>
    <property type="match status" value="1"/>
</dbReference>
<dbReference type="Pfam" id="PF00782">
    <property type="entry name" value="DSPc"/>
    <property type="match status" value="1"/>
</dbReference>
<keyword evidence="5" id="KW-0904">Protein phosphatase</keyword>
<name>A0A8R1I3N6_CAEJA</name>
<dbReference type="CDD" id="cd17665">
    <property type="entry name" value="DSP_DUSP11"/>
    <property type="match status" value="1"/>
</dbReference>
<dbReference type="PANTHER" id="PTHR10367:SF9">
    <property type="entry name" value="DUAL-SPECIFICITY PHOSPHATASE 11 (RNA_RNP COMPLEX 1-INTERACTING)"/>
    <property type="match status" value="1"/>
</dbReference>
<evidence type="ECO:0000256" key="3">
    <source>
        <dbReference type="ARBA" id="ARBA00022801"/>
    </source>
</evidence>
<dbReference type="InterPro" id="IPR000387">
    <property type="entry name" value="Tyr_Pase_dom"/>
</dbReference>
<dbReference type="GO" id="GO:0005634">
    <property type="term" value="C:nucleus"/>
    <property type="evidence" value="ECO:0007669"/>
    <property type="project" value="UniProtKB-SubCell"/>
</dbReference>
<dbReference type="PROSITE" id="PS50054">
    <property type="entry name" value="TYR_PHOSPHATASE_DUAL"/>
    <property type="match status" value="1"/>
</dbReference>
<dbReference type="PROSITE" id="PS50056">
    <property type="entry name" value="TYR_PHOSPHATASE_2"/>
    <property type="match status" value="1"/>
</dbReference>
<dbReference type="GO" id="GO:0003723">
    <property type="term" value="F:RNA binding"/>
    <property type="evidence" value="ECO:0007669"/>
    <property type="project" value="UniProtKB-KW"/>
</dbReference>
<keyword evidence="11" id="KW-1185">Reference proteome</keyword>
<dbReference type="EnsemblMetazoa" id="CJA13552b.1">
    <property type="protein sequence ID" value="CJA13552b.1"/>
    <property type="gene ID" value="WBGene00132756"/>
</dbReference>
<dbReference type="OMA" id="NTFKYYD"/>
<dbReference type="Proteomes" id="UP000005237">
    <property type="component" value="Unassembled WGS sequence"/>
</dbReference>
<dbReference type="InterPro" id="IPR003595">
    <property type="entry name" value="Tyr_Pase_cat"/>
</dbReference>
<evidence type="ECO:0000256" key="1">
    <source>
        <dbReference type="ARBA" id="ARBA00004123"/>
    </source>
</evidence>
<feature type="domain" description="Tyrosine-protein phosphatase" evidence="8">
    <location>
        <begin position="28"/>
        <end position="200"/>
    </location>
</feature>
<dbReference type="InterPro" id="IPR000340">
    <property type="entry name" value="Dual-sp_phosphatase_cat-dom"/>
</dbReference>
<dbReference type="InterPro" id="IPR020422">
    <property type="entry name" value="TYR_PHOSPHATASE_DUAL_dom"/>
</dbReference>
<keyword evidence="3" id="KW-0378">Hydrolase</keyword>
<reference evidence="11" key="1">
    <citation type="submission" date="2010-08" db="EMBL/GenBank/DDBJ databases">
        <authorList>
            <consortium name="Caenorhabditis japonica Sequencing Consortium"/>
            <person name="Wilson R.K."/>
        </authorList>
    </citation>
    <scope>NUCLEOTIDE SEQUENCE [LARGE SCALE GENOMIC DNA]</scope>
    <source>
        <strain evidence="11">DF5081</strain>
    </source>
</reference>
<dbReference type="InterPro" id="IPR051029">
    <property type="entry name" value="mRNA_Capping_Enz/RNA_Phosphat"/>
</dbReference>
<evidence type="ECO:0000313" key="10">
    <source>
        <dbReference type="EnsemblMetazoa" id="CJA13552b.1"/>
    </source>
</evidence>
<dbReference type="Gene3D" id="3.90.190.10">
    <property type="entry name" value="Protein tyrosine phosphatase superfamily"/>
    <property type="match status" value="1"/>
</dbReference>
<organism evidence="10 11">
    <name type="scientific">Caenorhabditis japonica</name>
    <dbReference type="NCBI Taxonomy" id="281687"/>
    <lineage>
        <taxon>Eukaryota</taxon>
        <taxon>Metazoa</taxon>
        <taxon>Ecdysozoa</taxon>
        <taxon>Nematoda</taxon>
        <taxon>Chromadorea</taxon>
        <taxon>Rhabditida</taxon>
        <taxon>Rhabditina</taxon>
        <taxon>Rhabditomorpha</taxon>
        <taxon>Rhabditoidea</taxon>
        <taxon>Rhabditidae</taxon>
        <taxon>Peloderinae</taxon>
        <taxon>Caenorhabditis</taxon>
    </lineage>
</organism>
<evidence type="ECO:0000256" key="7">
    <source>
        <dbReference type="SAM" id="MobiDB-lite"/>
    </source>
</evidence>